<dbReference type="CDD" id="cd07560">
    <property type="entry name" value="Peptidase_S41_CPP"/>
    <property type="match status" value="1"/>
</dbReference>
<dbReference type="CDD" id="cd06782">
    <property type="entry name" value="cpPDZ_CPP-like"/>
    <property type="match status" value="1"/>
</dbReference>
<dbReference type="PANTHER" id="PTHR32060">
    <property type="entry name" value="TAIL-SPECIFIC PROTEASE"/>
    <property type="match status" value="1"/>
</dbReference>
<dbReference type="InterPro" id="IPR036034">
    <property type="entry name" value="PDZ_sf"/>
</dbReference>
<evidence type="ECO:0000313" key="8">
    <source>
        <dbReference type="Proteomes" id="UP000030153"/>
    </source>
</evidence>
<dbReference type="InterPro" id="IPR004447">
    <property type="entry name" value="Peptidase_S41A"/>
</dbReference>
<dbReference type="InterPro" id="IPR005151">
    <property type="entry name" value="Tail-specific_protease"/>
</dbReference>
<comment type="caution">
    <text evidence="7">The sequence shown here is derived from an EMBL/GenBank/DDBJ whole genome shotgun (WGS) entry which is preliminary data.</text>
</comment>
<dbReference type="Pfam" id="PF13180">
    <property type="entry name" value="PDZ_2"/>
    <property type="match status" value="1"/>
</dbReference>
<feature type="domain" description="PDZ" evidence="6">
    <location>
        <begin position="78"/>
        <end position="141"/>
    </location>
</feature>
<proteinExistence type="inferred from homology"/>
<dbReference type="GO" id="GO:0008236">
    <property type="term" value="F:serine-type peptidase activity"/>
    <property type="evidence" value="ECO:0007669"/>
    <property type="project" value="UniProtKB-KW"/>
</dbReference>
<accession>A0A0A2UXM3</accession>
<dbReference type="PROSITE" id="PS50106">
    <property type="entry name" value="PDZ"/>
    <property type="match status" value="1"/>
</dbReference>
<dbReference type="RefSeq" id="WP_036783040.1">
    <property type="nucleotide sequence ID" value="NZ_AVBG01000006.1"/>
</dbReference>
<evidence type="ECO:0000313" key="7">
    <source>
        <dbReference type="EMBL" id="KGP91503.1"/>
    </source>
</evidence>
<evidence type="ECO:0000256" key="1">
    <source>
        <dbReference type="ARBA" id="ARBA00009179"/>
    </source>
</evidence>
<evidence type="ECO:0000256" key="4">
    <source>
        <dbReference type="ARBA" id="ARBA00022825"/>
    </source>
</evidence>
<dbReference type="STRING" id="1385513.N780_19535"/>
<dbReference type="SMART" id="SM00245">
    <property type="entry name" value="TSPc"/>
    <property type="match status" value="1"/>
</dbReference>
<evidence type="ECO:0000256" key="2">
    <source>
        <dbReference type="ARBA" id="ARBA00022670"/>
    </source>
</evidence>
<name>A0A0A2UXM3_9BACI</name>
<evidence type="ECO:0000256" key="3">
    <source>
        <dbReference type="ARBA" id="ARBA00022801"/>
    </source>
</evidence>
<keyword evidence="3 5" id="KW-0378">Hydrolase</keyword>
<dbReference type="Gene3D" id="2.30.42.10">
    <property type="match status" value="1"/>
</dbReference>
<dbReference type="SMART" id="SM00228">
    <property type="entry name" value="PDZ"/>
    <property type="match status" value="1"/>
</dbReference>
<organism evidence="7 8">
    <name type="scientific">Pontibacillus chungwhensis BH030062</name>
    <dbReference type="NCBI Taxonomy" id="1385513"/>
    <lineage>
        <taxon>Bacteria</taxon>
        <taxon>Bacillati</taxon>
        <taxon>Bacillota</taxon>
        <taxon>Bacilli</taxon>
        <taxon>Bacillales</taxon>
        <taxon>Bacillaceae</taxon>
        <taxon>Pontibacillus</taxon>
    </lineage>
</organism>
<dbReference type="EMBL" id="AVBG01000006">
    <property type="protein sequence ID" value="KGP91503.1"/>
    <property type="molecule type" value="Genomic_DNA"/>
</dbReference>
<evidence type="ECO:0000256" key="5">
    <source>
        <dbReference type="RuleBase" id="RU004404"/>
    </source>
</evidence>
<reference evidence="7 8" key="1">
    <citation type="submission" date="2013-08" db="EMBL/GenBank/DDBJ databases">
        <title>Genome of Pontibacillus chungwhensis.</title>
        <authorList>
            <person name="Wang Q."/>
            <person name="Wang G."/>
        </authorList>
    </citation>
    <scope>NUCLEOTIDE SEQUENCE [LARGE SCALE GENOMIC DNA]</scope>
    <source>
        <strain evidence="7 8">BH030062</strain>
    </source>
</reference>
<dbReference type="NCBIfam" id="TIGR00225">
    <property type="entry name" value="prc"/>
    <property type="match status" value="1"/>
</dbReference>
<dbReference type="Gene3D" id="3.30.750.44">
    <property type="match status" value="1"/>
</dbReference>
<keyword evidence="2 5" id="KW-0645">Protease</keyword>
<keyword evidence="8" id="KW-1185">Reference proteome</keyword>
<dbReference type="eggNOG" id="COG0793">
    <property type="taxonomic scope" value="Bacteria"/>
</dbReference>
<dbReference type="AlphaFoldDB" id="A0A0A2UXM3"/>
<protein>
    <recommendedName>
        <fullName evidence="6">PDZ domain-containing protein</fullName>
    </recommendedName>
</protein>
<dbReference type="InterPro" id="IPR001478">
    <property type="entry name" value="PDZ"/>
</dbReference>
<comment type="similarity">
    <text evidence="1 5">Belongs to the peptidase S41A family.</text>
</comment>
<gene>
    <name evidence="7" type="ORF">N780_19535</name>
</gene>
<dbReference type="InterPro" id="IPR029045">
    <property type="entry name" value="ClpP/crotonase-like_dom_sf"/>
</dbReference>
<sequence>METRLRILVIALVSFLALSFLPSTIQANSNEEEIKEYIKNEYVDELDPTLLEQDLTTIFDHLDVYSTYFSKEELRDFKNRINRKYVGIGISVEAHEEGLQVSEVYKHTPAEKAGIKVGTIILSVNGTLLERKNLEQSITYLSGEPGSSLTITVLQDSKTKTLTLTREEIQLPAVTGKRIGGETGYLKIHMFSSSTLTELERLSQSMGNVSHWIIDLRNNPGGYLTAAQQVLGVFPGVETAMHAQFRDTTYQYSASDLTYKLDQSASLLINENSASASEIVAGSLKDYKAATLYGETTFGKGLMQELKEFSDGSGVKLSIARFFTPQHNTINEVGIEPDIPTSTPLLDAHSEALKELRYDRFNELTVDPDKTFTINTNTSVIMEELQDAIHLFPLGGSDLPFTLNKEDDGTFVLDPDQDLELNQKYRLLIEPGWRGTNGVASTKGIMQPISIHP</sequence>
<dbReference type="PANTHER" id="PTHR32060:SF22">
    <property type="entry name" value="CARBOXYL-TERMINAL-PROCESSING PEPTIDASE 3, CHLOROPLASTIC"/>
    <property type="match status" value="1"/>
</dbReference>
<evidence type="ECO:0000259" key="6">
    <source>
        <dbReference type="PROSITE" id="PS50106"/>
    </source>
</evidence>
<dbReference type="SUPFAM" id="SSF50156">
    <property type="entry name" value="PDZ domain-like"/>
    <property type="match status" value="1"/>
</dbReference>
<dbReference type="Proteomes" id="UP000030153">
    <property type="component" value="Unassembled WGS sequence"/>
</dbReference>
<dbReference type="GO" id="GO:0004175">
    <property type="term" value="F:endopeptidase activity"/>
    <property type="evidence" value="ECO:0007669"/>
    <property type="project" value="TreeGrafter"/>
</dbReference>
<dbReference type="SUPFAM" id="SSF52096">
    <property type="entry name" value="ClpP/crotonase"/>
    <property type="match status" value="1"/>
</dbReference>
<dbReference type="GO" id="GO:0006508">
    <property type="term" value="P:proteolysis"/>
    <property type="evidence" value="ECO:0007669"/>
    <property type="project" value="UniProtKB-KW"/>
</dbReference>
<keyword evidence="4 5" id="KW-0720">Serine protease</keyword>
<dbReference type="Pfam" id="PF03572">
    <property type="entry name" value="Peptidase_S41"/>
    <property type="match status" value="1"/>
</dbReference>
<dbReference type="Gene3D" id="3.90.226.10">
    <property type="entry name" value="2-enoyl-CoA Hydratase, Chain A, domain 1"/>
    <property type="match status" value="1"/>
</dbReference>